<evidence type="ECO:0000313" key="5">
    <source>
        <dbReference type="EMBL" id="AGI69906.1"/>
    </source>
</evidence>
<dbReference type="GO" id="GO:0003677">
    <property type="term" value="F:DNA binding"/>
    <property type="evidence" value="ECO:0007669"/>
    <property type="project" value="UniProtKB-KW"/>
</dbReference>
<dbReference type="HOGENOM" id="CLU_043523_2_0_5"/>
<evidence type="ECO:0000256" key="2">
    <source>
        <dbReference type="ARBA" id="ARBA00023125"/>
    </source>
</evidence>
<dbReference type="RefSeq" id="WP_015501796.1">
    <property type="nucleotide sequence ID" value="NC_020911.1"/>
</dbReference>
<reference evidence="5 6" key="1">
    <citation type="journal article" date="2013" name="PLoS ONE">
        <title>Poles Apart: Arctic and Antarctic Octadecabacter strains Share High Genome Plasticity and a New Type of Xanthorhodopsin.</title>
        <authorList>
            <person name="Vollmers J."/>
            <person name="Voget S."/>
            <person name="Dietrich S."/>
            <person name="Gollnow K."/>
            <person name="Smits M."/>
            <person name="Meyer K."/>
            <person name="Brinkhoff T."/>
            <person name="Simon M."/>
            <person name="Daniel R."/>
        </authorList>
    </citation>
    <scope>NUCLEOTIDE SEQUENCE [LARGE SCALE GENOMIC DNA]</scope>
    <source>
        <strain evidence="5 6">307</strain>
    </source>
</reference>
<dbReference type="Pfam" id="PF00589">
    <property type="entry name" value="Phage_integrase"/>
    <property type="match status" value="1"/>
</dbReference>
<keyword evidence="1" id="KW-0229">DNA integration</keyword>
<dbReference type="GO" id="GO:0015074">
    <property type="term" value="P:DNA integration"/>
    <property type="evidence" value="ECO:0007669"/>
    <property type="project" value="UniProtKB-KW"/>
</dbReference>
<dbReference type="AlphaFoldDB" id="M9RHP4"/>
<name>M9RHP4_9RHOB</name>
<dbReference type="Gene3D" id="1.10.150.130">
    <property type="match status" value="1"/>
</dbReference>
<dbReference type="Pfam" id="PF20172">
    <property type="entry name" value="DUF6538"/>
    <property type="match status" value="1"/>
</dbReference>
<dbReference type="SUPFAM" id="SSF56349">
    <property type="entry name" value="DNA breaking-rejoining enzymes"/>
    <property type="match status" value="1"/>
</dbReference>
<evidence type="ECO:0000256" key="3">
    <source>
        <dbReference type="ARBA" id="ARBA00023172"/>
    </source>
</evidence>
<feature type="domain" description="Tyr recombinase" evidence="4">
    <location>
        <begin position="246"/>
        <end position="431"/>
    </location>
</feature>
<evidence type="ECO:0000256" key="1">
    <source>
        <dbReference type="ARBA" id="ARBA00022908"/>
    </source>
</evidence>
<evidence type="ECO:0000313" key="6">
    <source>
        <dbReference type="Proteomes" id="UP000005307"/>
    </source>
</evidence>
<dbReference type="GO" id="GO:0006310">
    <property type="term" value="P:DNA recombination"/>
    <property type="evidence" value="ECO:0007669"/>
    <property type="project" value="UniProtKB-KW"/>
</dbReference>
<gene>
    <name evidence="5" type="ORF">OAN307_c45500</name>
</gene>
<dbReference type="Proteomes" id="UP000005307">
    <property type="component" value="Chromosome"/>
</dbReference>
<keyword evidence="3" id="KW-0233">DNA recombination</keyword>
<dbReference type="InterPro" id="IPR013762">
    <property type="entry name" value="Integrase-like_cat_sf"/>
</dbReference>
<dbReference type="InterPro" id="IPR046668">
    <property type="entry name" value="DUF6538"/>
</dbReference>
<dbReference type="InterPro" id="IPR011010">
    <property type="entry name" value="DNA_brk_join_enz"/>
</dbReference>
<evidence type="ECO:0000259" key="4">
    <source>
        <dbReference type="PROSITE" id="PS51898"/>
    </source>
</evidence>
<dbReference type="eggNOG" id="COG0582">
    <property type="taxonomic scope" value="Bacteria"/>
</dbReference>
<dbReference type="STRING" id="391626.OAN307_c45500"/>
<dbReference type="OrthoDB" id="7222937at2"/>
<dbReference type="PANTHER" id="PTHR30349:SF94">
    <property type="entry name" value="INTEGRASE_RECOMBINASE HI_1414-RELATED"/>
    <property type="match status" value="1"/>
</dbReference>
<dbReference type="InterPro" id="IPR010998">
    <property type="entry name" value="Integrase_recombinase_N"/>
</dbReference>
<dbReference type="KEGG" id="oat:OAN307_c45500"/>
<dbReference type="PROSITE" id="PS51898">
    <property type="entry name" value="TYR_RECOMBINASE"/>
    <property type="match status" value="1"/>
</dbReference>
<organism evidence="5 6">
    <name type="scientific">Octadecabacter antarcticus 307</name>
    <dbReference type="NCBI Taxonomy" id="391626"/>
    <lineage>
        <taxon>Bacteria</taxon>
        <taxon>Pseudomonadati</taxon>
        <taxon>Pseudomonadota</taxon>
        <taxon>Alphaproteobacteria</taxon>
        <taxon>Rhodobacterales</taxon>
        <taxon>Roseobacteraceae</taxon>
        <taxon>Octadecabacter</taxon>
    </lineage>
</organism>
<dbReference type="InterPro" id="IPR050090">
    <property type="entry name" value="Tyrosine_recombinase_XerCD"/>
</dbReference>
<dbReference type="PANTHER" id="PTHR30349">
    <property type="entry name" value="PHAGE INTEGRASE-RELATED"/>
    <property type="match status" value="1"/>
</dbReference>
<protein>
    <submittedName>
        <fullName evidence="5">DNA integration/recombination/inversion protein</fullName>
    </submittedName>
</protein>
<dbReference type="EMBL" id="CP003740">
    <property type="protein sequence ID" value="AGI69906.1"/>
    <property type="molecule type" value="Genomic_DNA"/>
</dbReference>
<accession>M9RHP4</accession>
<proteinExistence type="predicted"/>
<keyword evidence="6" id="KW-1185">Reference proteome</keyword>
<sequence length="431" mass="48415">MDAEISKLPKYVFRRANGSYRYKRNVPAALREVIPKATVYRQLGTTYDEAIRRLPVVHAEIEALFDLERKTPNSRRAVNIVRERLGEWHAGVFAEGVVEPEWDVTDDFRELAVDLRNTAPKEVVRQIGSARVTPEAMTLHKVLSDYYTYKCEDGADDRPLKTRIERIKKDLVIALGKNRVEWTPLADINRADANAYRDYLLHRLAPNSVLRTIGVVKAAVNHVIIENDLDQRNVFQGIKIKGTGASKDDRMTMSDSQMAMLLPAYESNPLAQALFVTLADTGARLAEIVGLEARDLDLGGCCLHIRQNGIRRLKTKSSDRSIPLSSRAAEYLKVHQAGLSDTTPIFAKYARPRGSDAASAMLMKRLRTQITDPKVTIHSLRHRMKDKLRNTGCPEAISLAILGHSSNSVAANYGSGYAMNVMREHLDKVWE</sequence>
<dbReference type="Gene3D" id="1.10.443.10">
    <property type="entry name" value="Intergrase catalytic core"/>
    <property type="match status" value="1"/>
</dbReference>
<keyword evidence="2" id="KW-0238">DNA-binding</keyword>
<dbReference type="InterPro" id="IPR002104">
    <property type="entry name" value="Integrase_catalytic"/>
</dbReference>